<evidence type="ECO:0000313" key="1">
    <source>
        <dbReference type="EMBL" id="CAG5105805.1"/>
    </source>
</evidence>
<keyword evidence="2" id="KW-1185">Reference proteome</keyword>
<name>A0ABN7SWE5_OIKDI</name>
<dbReference type="EMBL" id="OU015566">
    <property type="protein sequence ID" value="CAG5105805.1"/>
    <property type="molecule type" value="Genomic_DNA"/>
</dbReference>
<reference evidence="1 2" key="1">
    <citation type="submission" date="2021-04" db="EMBL/GenBank/DDBJ databases">
        <authorList>
            <person name="Bliznina A."/>
        </authorList>
    </citation>
    <scope>NUCLEOTIDE SEQUENCE [LARGE SCALE GENOMIC DNA]</scope>
</reference>
<accession>A0ABN7SWE5</accession>
<sequence length="336" mass="38336">MVIPAGQSILEGEITDRIEKRAVQLANEGRVAICLDNYDHQSAKYCGILLCTFGTEGTKCLRWFISFRRVLDCSDEGMRTHLREILAEYGLQDHYDRKVLPIIGDFPIQNAFRTHVAAACCAHTIANISKSFLKKCSDEWFAREVREAVAGVHAVIRSKRRIGCAYSSLNEEIKQIEPAGPSGTPLRVLEGLNFIRFRSVFNLFERLLDAQDFITSGNRLLYTNGHTISWEIVEYMVKIGGIFMEKINLADSDEFMVTDTLFTMQELLTEITIFFSISYIETSAATGENVQLAVNLLLHRVMQRLKKFMRDIRYNYEEEEINLNQESPSCSKTTTQ</sequence>
<dbReference type="Proteomes" id="UP001158576">
    <property type="component" value="Chromosome 1"/>
</dbReference>
<proteinExistence type="predicted"/>
<evidence type="ECO:0000313" key="2">
    <source>
        <dbReference type="Proteomes" id="UP001158576"/>
    </source>
</evidence>
<protein>
    <submittedName>
        <fullName evidence="1">Oidioi.mRNA.OKI2018_I69.chr1.g2469.t1.cds</fullName>
    </submittedName>
</protein>
<organism evidence="1 2">
    <name type="scientific">Oikopleura dioica</name>
    <name type="common">Tunicate</name>
    <dbReference type="NCBI Taxonomy" id="34765"/>
    <lineage>
        <taxon>Eukaryota</taxon>
        <taxon>Metazoa</taxon>
        <taxon>Chordata</taxon>
        <taxon>Tunicata</taxon>
        <taxon>Appendicularia</taxon>
        <taxon>Copelata</taxon>
        <taxon>Oikopleuridae</taxon>
        <taxon>Oikopleura</taxon>
    </lineage>
</organism>
<gene>
    <name evidence="1" type="ORF">OKIOD_LOCUS11234</name>
</gene>
<dbReference type="InterPro" id="IPR012337">
    <property type="entry name" value="RNaseH-like_sf"/>
</dbReference>
<dbReference type="SUPFAM" id="SSF53098">
    <property type="entry name" value="Ribonuclease H-like"/>
    <property type="match status" value="1"/>
</dbReference>